<dbReference type="AlphaFoldDB" id="A0A0V1FKA6"/>
<organism evidence="1 2">
    <name type="scientific">Trichinella pseudospiralis</name>
    <name type="common">Parasitic roundworm</name>
    <dbReference type="NCBI Taxonomy" id="6337"/>
    <lineage>
        <taxon>Eukaryota</taxon>
        <taxon>Metazoa</taxon>
        <taxon>Ecdysozoa</taxon>
        <taxon>Nematoda</taxon>
        <taxon>Enoplea</taxon>
        <taxon>Dorylaimia</taxon>
        <taxon>Trichinellida</taxon>
        <taxon>Trichinellidae</taxon>
        <taxon>Trichinella</taxon>
    </lineage>
</organism>
<gene>
    <name evidence="1" type="ORF">T4D_16919</name>
</gene>
<evidence type="ECO:0000313" key="1">
    <source>
        <dbReference type="EMBL" id="KRY86402.1"/>
    </source>
</evidence>
<proteinExistence type="predicted"/>
<keyword evidence="2" id="KW-1185">Reference proteome</keyword>
<dbReference type="Proteomes" id="UP000054995">
    <property type="component" value="Unassembled WGS sequence"/>
</dbReference>
<reference evidence="1 2" key="1">
    <citation type="submission" date="2015-01" db="EMBL/GenBank/DDBJ databases">
        <title>Evolution of Trichinella species and genotypes.</title>
        <authorList>
            <person name="Korhonen P.K."/>
            <person name="Edoardo P."/>
            <person name="Giuseppe L.R."/>
            <person name="Gasser R.B."/>
        </authorList>
    </citation>
    <scope>NUCLEOTIDE SEQUENCE [LARGE SCALE GENOMIC DNA]</scope>
    <source>
        <strain evidence="1">ISS470</strain>
    </source>
</reference>
<accession>A0A0V1FKA6</accession>
<comment type="caution">
    <text evidence="1">The sequence shown here is derived from an EMBL/GenBank/DDBJ whole genome shotgun (WGS) entry which is preliminary data.</text>
</comment>
<sequence length="63" mass="7219">MRFFGTVSVHRDVDASNLQVEADILYDTVRNYEETTKEFCGCNAIVHFQVQASPRLIWLALIS</sequence>
<name>A0A0V1FKA6_TRIPS</name>
<dbReference type="EMBL" id="JYDT01000072">
    <property type="protein sequence ID" value="KRY86402.1"/>
    <property type="molecule type" value="Genomic_DNA"/>
</dbReference>
<protein>
    <submittedName>
        <fullName evidence="1">Uncharacterized protein</fullName>
    </submittedName>
</protein>
<evidence type="ECO:0000313" key="2">
    <source>
        <dbReference type="Proteomes" id="UP000054995"/>
    </source>
</evidence>